<dbReference type="RefSeq" id="WP_238676918.1">
    <property type="nucleotide sequence ID" value="NZ_JAKKFD010000002.1"/>
</dbReference>
<name>A0ABS9MW19_9ACTN</name>
<accession>A0ABS9MW19</accession>
<reference evidence="1 2" key="1">
    <citation type="submission" date="2022-01" db="EMBL/GenBank/DDBJ databases">
        <authorList>
            <person name="Riesco R."/>
            <person name="Trujillo M.E."/>
        </authorList>
    </citation>
    <scope>NUCLEOTIDE SEQUENCE [LARGE SCALE GENOMIC DNA]</scope>
    <source>
        <strain evidence="1 2">NIE79</strain>
    </source>
</reference>
<comment type="caution">
    <text evidence="1">The sequence shown here is derived from an EMBL/GenBank/DDBJ whole genome shotgun (WGS) entry which is preliminary data.</text>
</comment>
<protein>
    <submittedName>
        <fullName evidence="1">DUF4926 domain-containing protein</fullName>
    </submittedName>
</protein>
<sequence length="66" mass="7219">MKLYDVVELREPRPSEQLSAGAVGSVVDVFDGSPPVYEVEFADTDGRTVAMVTLRADQVVQRDGHI</sequence>
<evidence type="ECO:0000313" key="1">
    <source>
        <dbReference type="EMBL" id="MCG5441501.1"/>
    </source>
</evidence>
<keyword evidence="2" id="KW-1185">Reference proteome</keyword>
<dbReference type="InterPro" id="IPR032568">
    <property type="entry name" value="DUF4926"/>
</dbReference>
<organism evidence="1 2">
    <name type="scientific">Micromonospora trifolii</name>
    <dbReference type="NCBI Taxonomy" id="2911208"/>
    <lineage>
        <taxon>Bacteria</taxon>
        <taxon>Bacillati</taxon>
        <taxon>Actinomycetota</taxon>
        <taxon>Actinomycetes</taxon>
        <taxon>Micromonosporales</taxon>
        <taxon>Micromonosporaceae</taxon>
        <taxon>Micromonospora</taxon>
    </lineage>
</organism>
<gene>
    <name evidence="1" type="ORF">NIE79_001626</name>
</gene>
<dbReference type="Pfam" id="PF16277">
    <property type="entry name" value="DUF4926"/>
    <property type="match status" value="1"/>
</dbReference>
<dbReference type="Proteomes" id="UP001201629">
    <property type="component" value="Unassembled WGS sequence"/>
</dbReference>
<proteinExistence type="predicted"/>
<dbReference type="EMBL" id="JAKKFD010000002">
    <property type="protein sequence ID" value="MCG5441501.1"/>
    <property type="molecule type" value="Genomic_DNA"/>
</dbReference>
<evidence type="ECO:0000313" key="2">
    <source>
        <dbReference type="Proteomes" id="UP001201629"/>
    </source>
</evidence>